<evidence type="ECO:0000259" key="1">
    <source>
        <dbReference type="SMART" id="SM00481"/>
    </source>
</evidence>
<gene>
    <name evidence="2" type="ORF">NJ959_23605</name>
</gene>
<dbReference type="InterPro" id="IPR016195">
    <property type="entry name" value="Pol/histidinol_Pase-like"/>
</dbReference>
<dbReference type="CDD" id="cd07438">
    <property type="entry name" value="PHP_HisPPase_AMP"/>
    <property type="match status" value="1"/>
</dbReference>
<organism evidence="2 3">
    <name type="scientific">Limnofasciculus baicalensis BBK-W-15</name>
    <dbReference type="NCBI Taxonomy" id="2699891"/>
    <lineage>
        <taxon>Bacteria</taxon>
        <taxon>Bacillati</taxon>
        <taxon>Cyanobacteriota</taxon>
        <taxon>Cyanophyceae</taxon>
        <taxon>Coleofasciculales</taxon>
        <taxon>Coleofasciculaceae</taxon>
        <taxon>Limnofasciculus</taxon>
        <taxon>Limnofasciculus baicalensis</taxon>
    </lineage>
</organism>
<dbReference type="EMBL" id="JAMZMM010000327">
    <property type="protein sequence ID" value="MCP2731417.1"/>
    <property type="molecule type" value="Genomic_DNA"/>
</dbReference>
<dbReference type="GO" id="GO:0004534">
    <property type="term" value="F:5'-3' RNA exonuclease activity"/>
    <property type="evidence" value="ECO:0007669"/>
    <property type="project" value="TreeGrafter"/>
</dbReference>
<dbReference type="PANTHER" id="PTHR42924">
    <property type="entry name" value="EXONUCLEASE"/>
    <property type="match status" value="1"/>
</dbReference>
<dbReference type="InterPro" id="IPR052018">
    <property type="entry name" value="PHP_domain"/>
</dbReference>
<dbReference type="Proteomes" id="UP001204953">
    <property type="component" value="Unassembled WGS sequence"/>
</dbReference>
<dbReference type="Gene3D" id="3.20.20.140">
    <property type="entry name" value="Metal-dependent hydrolases"/>
    <property type="match status" value="1"/>
</dbReference>
<dbReference type="GO" id="GO:0035312">
    <property type="term" value="F:5'-3' DNA exonuclease activity"/>
    <property type="evidence" value="ECO:0007669"/>
    <property type="project" value="TreeGrafter"/>
</dbReference>
<reference evidence="2" key="1">
    <citation type="submission" date="2022-06" db="EMBL/GenBank/DDBJ databases">
        <title>New cyanobacteria of genus Symplocastrum in benthos of Lake Baikal.</title>
        <authorList>
            <person name="Sorokovikova E."/>
            <person name="Tikhonova I."/>
            <person name="Krasnopeev A."/>
            <person name="Evseev P."/>
            <person name="Gladkikh A."/>
            <person name="Belykh O."/>
        </authorList>
    </citation>
    <scope>NUCLEOTIDE SEQUENCE</scope>
    <source>
        <strain evidence="2">BBK-W-15</strain>
    </source>
</reference>
<dbReference type="SMART" id="SM00481">
    <property type="entry name" value="POLIIIAc"/>
    <property type="match status" value="1"/>
</dbReference>
<comment type="caution">
    <text evidence="2">The sequence shown here is derived from an EMBL/GenBank/DDBJ whole genome shotgun (WGS) entry which is preliminary data.</text>
</comment>
<keyword evidence="3" id="KW-1185">Reference proteome</keyword>
<dbReference type="Pfam" id="PF02811">
    <property type="entry name" value="PHP"/>
    <property type="match status" value="1"/>
</dbReference>
<dbReference type="InterPro" id="IPR004013">
    <property type="entry name" value="PHP_dom"/>
</dbReference>
<evidence type="ECO:0000313" key="3">
    <source>
        <dbReference type="Proteomes" id="UP001204953"/>
    </source>
</evidence>
<dbReference type="PANTHER" id="PTHR42924:SF3">
    <property type="entry name" value="POLYMERASE_HISTIDINOL PHOSPHATASE N-TERMINAL DOMAIN-CONTAINING PROTEIN"/>
    <property type="match status" value="1"/>
</dbReference>
<sequence>MAVNMAPTLASLQVAAQDRESLQLVWQNIQPDSCPHSYNFHMHTTCSDGRLKPQDLIDQAITIGLKGLAITDHHTVSGYKIAQSWLEYLKSSSPTTPFPQLWTGIEITAKLLDTDVHILGYAFNPADPSLETYLQRKAPQHEMAEASAVIPALQHAGGFAILAHPCRYRRSAQELIPAAADLGIDGVEAYYAYGNPDPWEPTCDRTEQVKQLSSSYNLLHTCGTDTHGLSLLRRL</sequence>
<accession>A0AAE3KUE2</accession>
<name>A0AAE3KUE2_9CYAN</name>
<feature type="domain" description="Polymerase/histidinol phosphatase N-terminal" evidence="1">
    <location>
        <begin position="38"/>
        <end position="111"/>
    </location>
</feature>
<protein>
    <submittedName>
        <fullName evidence="2">PHP domain-containing protein</fullName>
    </submittedName>
</protein>
<dbReference type="SUPFAM" id="SSF89550">
    <property type="entry name" value="PHP domain-like"/>
    <property type="match status" value="1"/>
</dbReference>
<dbReference type="InterPro" id="IPR003141">
    <property type="entry name" value="Pol/His_phosphatase_N"/>
</dbReference>
<proteinExistence type="predicted"/>
<evidence type="ECO:0000313" key="2">
    <source>
        <dbReference type="EMBL" id="MCP2731417.1"/>
    </source>
</evidence>
<dbReference type="AlphaFoldDB" id="A0AAE3KUE2"/>